<evidence type="ECO:0000313" key="9">
    <source>
        <dbReference type="EMBL" id="CAI3992934.1"/>
    </source>
</evidence>
<feature type="transmembrane region" description="Helical" evidence="7">
    <location>
        <begin position="52"/>
        <end position="74"/>
    </location>
</feature>
<evidence type="ECO:0000256" key="5">
    <source>
        <dbReference type="ARBA" id="ARBA00023136"/>
    </source>
</evidence>
<dbReference type="SUPFAM" id="SSF103473">
    <property type="entry name" value="MFS general substrate transporter"/>
    <property type="match status" value="1"/>
</dbReference>
<sequence length="437" mass="46965">PRGSMGICRSHGRFQFCSLVLLEFFSGFAWAVQRPQGFFVVLLEQHGFSGTSLGVLSALCLLTPTLTGPGVGWLADHLAPARRHRLFAAVAVLKSTLQMAAWPALGFAPNAGSYWWIFTFMCLQAACSTGGMLTEITLRFVGKEAYGKVRLWGGIGFAFGSFFTGLLAHALGSYGVIFAESMFIGVALACTVFCLAHASHNEQLLTASSAGIDLTVEAPSSAPPSSNDLPNGSAGETTRPSSRELRRFLLTPRVMIILVTVIAMGFCEGIMQTYTYVRLRHLPHGTSTVMGLSAVCMIISEVPFFYYAEPIVKRFGILPILSFALFCAALRQAWISAIWDAAWVLPGELLHGITFSIANAAVTLSVHDMVPPQLEATMQSIIGSCWVGVGQGSASWLGGLVLHRYGDQRLFQCSALLALLAALGPFSVAICDKRPRG</sequence>
<evidence type="ECO:0000256" key="7">
    <source>
        <dbReference type="SAM" id="Phobius"/>
    </source>
</evidence>
<evidence type="ECO:0000313" key="10">
    <source>
        <dbReference type="EMBL" id="CAL1146309.1"/>
    </source>
</evidence>
<dbReference type="PANTHER" id="PTHR16172">
    <property type="entry name" value="MAJOR FACILITATOR SUPERFAMILY DOMAIN-CONTAINING PROTEIN 6-LIKE"/>
    <property type="match status" value="1"/>
</dbReference>
<feature type="non-terminal residue" evidence="9">
    <location>
        <position position="437"/>
    </location>
</feature>
<accession>A0A9P1CJR1</accession>
<evidence type="ECO:0000256" key="3">
    <source>
        <dbReference type="ARBA" id="ARBA00022692"/>
    </source>
</evidence>
<dbReference type="PANTHER" id="PTHR16172:SF41">
    <property type="entry name" value="MAJOR FACILITATOR SUPERFAMILY DOMAIN-CONTAINING PROTEIN 6-LIKE"/>
    <property type="match status" value="1"/>
</dbReference>
<comment type="similarity">
    <text evidence="2">Belongs to the major facilitator superfamily. MFSD6 family.</text>
</comment>
<feature type="transmembrane region" description="Helical" evidence="7">
    <location>
        <begin position="409"/>
        <end position="431"/>
    </location>
</feature>
<feature type="transmembrane region" description="Helical" evidence="7">
    <location>
        <begin position="315"/>
        <end position="337"/>
    </location>
</feature>
<feature type="transmembrane region" description="Helical" evidence="7">
    <location>
        <begin position="149"/>
        <end position="168"/>
    </location>
</feature>
<feature type="transmembrane region" description="Helical" evidence="7">
    <location>
        <begin position="289"/>
        <end position="308"/>
    </location>
</feature>
<dbReference type="OrthoDB" id="515887at2759"/>
<feature type="compositionally biased region" description="Polar residues" evidence="6">
    <location>
        <begin position="223"/>
        <end position="240"/>
    </location>
</feature>
<feature type="transmembrane region" description="Helical" evidence="7">
    <location>
        <begin position="114"/>
        <end position="137"/>
    </location>
</feature>
<evidence type="ECO:0000256" key="6">
    <source>
        <dbReference type="SAM" id="MobiDB-lite"/>
    </source>
</evidence>
<protein>
    <recommendedName>
        <fullName evidence="8">Major facilitator superfamily associated domain-containing protein</fullName>
    </recommendedName>
</protein>
<dbReference type="EMBL" id="CAMXCT020001779">
    <property type="protein sequence ID" value="CAL1146309.1"/>
    <property type="molecule type" value="Genomic_DNA"/>
</dbReference>
<feature type="region of interest" description="Disordered" evidence="6">
    <location>
        <begin position="218"/>
        <end position="240"/>
    </location>
</feature>
<reference evidence="9" key="1">
    <citation type="submission" date="2022-10" db="EMBL/GenBank/DDBJ databases">
        <authorList>
            <person name="Chen Y."/>
            <person name="Dougan E. K."/>
            <person name="Chan C."/>
            <person name="Rhodes N."/>
            <person name="Thang M."/>
        </authorList>
    </citation>
    <scope>NUCLEOTIDE SEQUENCE</scope>
</reference>
<name>A0A9P1CJR1_9DINO</name>
<dbReference type="InterPro" id="IPR024989">
    <property type="entry name" value="MFS_assoc_dom"/>
</dbReference>
<feature type="transmembrane region" description="Helical" evidence="7">
    <location>
        <begin position="174"/>
        <end position="196"/>
    </location>
</feature>
<dbReference type="GO" id="GO:0016020">
    <property type="term" value="C:membrane"/>
    <property type="evidence" value="ECO:0007669"/>
    <property type="project" value="UniProtKB-SubCell"/>
</dbReference>
<comment type="subcellular location">
    <subcellularLocation>
        <location evidence="1">Membrane</location>
        <topology evidence="1">Multi-pass membrane protein</topology>
    </subcellularLocation>
</comment>
<dbReference type="Gene3D" id="1.20.1250.20">
    <property type="entry name" value="MFS general substrate transporter like domains"/>
    <property type="match status" value="2"/>
</dbReference>
<feature type="transmembrane region" description="Helical" evidence="7">
    <location>
        <begin position="12"/>
        <end position="32"/>
    </location>
</feature>
<comment type="caution">
    <text evidence="9">The sequence shown here is derived from an EMBL/GenBank/DDBJ whole genome shotgun (WGS) entry which is preliminary data.</text>
</comment>
<evidence type="ECO:0000259" key="8">
    <source>
        <dbReference type="Pfam" id="PF12832"/>
    </source>
</evidence>
<feature type="transmembrane region" description="Helical" evidence="7">
    <location>
        <begin position="86"/>
        <end position="108"/>
    </location>
</feature>
<dbReference type="Pfam" id="PF12832">
    <property type="entry name" value="MFS_1_like"/>
    <property type="match status" value="1"/>
</dbReference>
<dbReference type="InterPro" id="IPR051717">
    <property type="entry name" value="MFS_MFSD6"/>
</dbReference>
<reference evidence="10" key="2">
    <citation type="submission" date="2024-04" db="EMBL/GenBank/DDBJ databases">
        <authorList>
            <person name="Chen Y."/>
            <person name="Shah S."/>
            <person name="Dougan E. K."/>
            <person name="Thang M."/>
            <person name="Chan C."/>
        </authorList>
    </citation>
    <scope>NUCLEOTIDE SEQUENCE [LARGE SCALE GENOMIC DNA]</scope>
</reference>
<dbReference type="AlphaFoldDB" id="A0A9P1CJR1"/>
<keyword evidence="5 7" id="KW-0472">Membrane</keyword>
<keyword evidence="4 7" id="KW-1133">Transmembrane helix</keyword>
<gene>
    <name evidence="9" type="ORF">C1SCF055_LOCUS19726</name>
</gene>
<proteinExistence type="inferred from homology"/>
<keyword evidence="3 7" id="KW-0812">Transmembrane</keyword>
<evidence type="ECO:0000256" key="4">
    <source>
        <dbReference type="ARBA" id="ARBA00022989"/>
    </source>
</evidence>
<dbReference type="InterPro" id="IPR036259">
    <property type="entry name" value="MFS_trans_sf"/>
</dbReference>
<feature type="transmembrane region" description="Helical" evidence="7">
    <location>
        <begin position="254"/>
        <end position="277"/>
    </location>
</feature>
<evidence type="ECO:0000256" key="1">
    <source>
        <dbReference type="ARBA" id="ARBA00004141"/>
    </source>
</evidence>
<dbReference type="EMBL" id="CAMXCT010001779">
    <property type="protein sequence ID" value="CAI3992934.1"/>
    <property type="molecule type" value="Genomic_DNA"/>
</dbReference>
<feature type="domain" description="Major facilitator superfamily associated" evidence="8">
    <location>
        <begin position="38"/>
        <end position="412"/>
    </location>
</feature>
<evidence type="ECO:0000256" key="2">
    <source>
        <dbReference type="ARBA" id="ARBA00005241"/>
    </source>
</evidence>
<organism evidence="9">
    <name type="scientific">Cladocopium goreaui</name>
    <dbReference type="NCBI Taxonomy" id="2562237"/>
    <lineage>
        <taxon>Eukaryota</taxon>
        <taxon>Sar</taxon>
        <taxon>Alveolata</taxon>
        <taxon>Dinophyceae</taxon>
        <taxon>Suessiales</taxon>
        <taxon>Symbiodiniaceae</taxon>
        <taxon>Cladocopium</taxon>
    </lineage>
</organism>